<dbReference type="EMBL" id="OU895880">
    <property type="protein sequence ID" value="CAG9810068.1"/>
    <property type="molecule type" value="Genomic_DNA"/>
</dbReference>
<dbReference type="AlphaFoldDB" id="A0A9N9S4W1"/>
<reference evidence="1" key="1">
    <citation type="submission" date="2022-01" db="EMBL/GenBank/DDBJ databases">
        <authorList>
            <person name="King R."/>
        </authorList>
    </citation>
    <scope>NUCLEOTIDE SEQUENCE</scope>
</reference>
<accession>A0A9N9S4W1</accession>
<evidence type="ECO:0000313" key="1">
    <source>
        <dbReference type="EMBL" id="CAG9810068.1"/>
    </source>
</evidence>
<evidence type="ECO:0000313" key="2">
    <source>
        <dbReference type="Proteomes" id="UP001153620"/>
    </source>
</evidence>
<protein>
    <submittedName>
        <fullName evidence="1">Uncharacterized protein</fullName>
    </submittedName>
</protein>
<dbReference type="Proteomes" id="UP001153620">
    <property type="component" value="Chromosome 4"/>
</dbReference>
<gene>
    <name evidence="1" type="ORF">CHIRRI_LOCUS12885</name>
</gene>
<name>A0A9N9S4W1_9DIPT</name>
<proteinExistence type="predicted"/>
<organism evidence="1 2">
    <name type="scientific">Chironomus riparius</name>
    <dbReference type="NCBI Taxonomy" id="315576"/>
    <lineage>
        <taxon>Eukaryota</taxon>
        <taxon>Metazoa</taxon>
        <taxon>Ecdysozoa</taxon>
        <taxon>Arthropoda</taxon>
        <taxon>Hexapoda</taxon>
        <taxon>Insecta</taxon>
        <taxon>Pterygota</taxon>
        <taxon>Neoptera</taxon>
        <taxon>Endopterygota</taxon>
        <taxon>Diptera</taxon>
        <taxon>Nematocera</taxon>
        <taxon>Chironomoidea</taxon>
        <taxon>Chironomidae</taxon>
        <taxon>Chironominae</taxon>
        <taxon>Chironomus</taxon>
    </lineage>
</organism>
<keyword evidence="2" id="KW-1185">Reference proteome</keyword>
<reference evidence="1" key="2">
    <citation type="submission" date="2022-10" db="EMBL/GenBank/DDBJ databases">
        <authorList>
            <consortium name="ENA_rothamsted_submissions"/>
            <consortium name="culmorum"/>
            <person name="King R."/>
        </authorList>
    </citation>
    <scope>NUCLEOTIDE SEQUENCE</scope>
</reference>
<sequence length="204" mass="23886">MSEFKLQFIDLHLTSKEVTDIFITDEDNSLNLGPFKNILCEKFSRNYDLLVTFESEASICGSLTITLSCIIKNCRRKYRLVIPESNVFKNTSLSIKVLSNNHLCHHKGVMQAFRKWESKNQPIRIDIRKKISSDWKTHGSKVVEEKKTRKFEDDFEVDSFRRFKSESYLERIRTLLRASKHNLGIEKTELLIKILQRSSIPNLS</sequence>